<keyword evidence="2 8" id="KW-0812">Transmembrane</keyword>
<dbReference type="Pfam" id="PF06775">
    <property type="entry name" value="Seipin"/>
    <property type="match status" value="1"/>
</dbReference>
<protein>
    <recommendedName>
        <fullName evidence="11">Seipin</fullName>
    </recommendedName>
</protein>
<feature type="compositionally biased region" description="Basic and acidic residues" evidence="7">
    <location>
        <begin position="132"/>
        <end position="141"/>
    </location>
</feature>
<feature type="transmembrane region" description="Helical" evidence="8">
    <location>
        <begin position="502"/>
        <end position="522"/>
    </location>
</feature>
<evidence type="ECO:0000256" key="8">
    <source>
        <dbReference type="SAM" id="Phobius"/>
    </source>
</evidence>
<evidence type="ECO:0000256" key="7">
    <source>
        <dbReference type="SAM" id="MobiDB-lite"/>
    </source>
</evidence>
<sequence length="553" mass="61196">MDPPDPINEDEHGVVFFDALDDWPAGQDSSESCASGSASTIFDPEPISDDSRHSQPLVDRIRRFPSRRRSFGRKNSSIGSNSDLIMNKARLSFIKQQSFNNPANLDEIVNASGIEKCDTIQEQAESSSVTNEPREEKDKESIIKAAPANDDIVDAIADSGAESGILSPVCHTVDDDIAESNDEAGLSSSNFLEFIAGSLIKTIGFQIHLFVMFTTYPLLFLYNSCMLFVNPFRTISMGKGFLMKVLSRAWGGFCSCVGPPIHRFLGKGKPIGDITLRYGWGVLCSAYVCFVLVGLLVSSLVTSGFMIKLFMEKPIHKREILNFDYTKQTPVAYVPLMSCTGIGNGVDSASNVEPGNRMGARIIPPGQKVQVTVSLHVPESEYNRNLGVFQVRVDFLSLNGKTISSSSQPSMLRFKSEPIRLVLTFLKMAPVLTGHISETQILNVKMRGFIEKNDLPTSCLKVTLEHRAEYRAGAGIPELYDAYLTLESELSFRKSIMWRWKVSIFIWITMVAFIFEVLLLLLCCRPIIFPTIRRRVGSSPRTATQNNPPAGSS</sequence>
<feature type="compositionally biased region" description="Polar residues" evidence="7">
    <location>
        <begin position="120"/>
        <end position="131"/>
    </location>
</feature>
<evidence type="ECO:0000313" key="10">
    <source>
        <dbReference type="Proteomes" id="UP001293593"/>
    </source>
</evidence>
<evidence type="ECO:0000256" key="2">
    <source>
        <dbReference type="ARBA" id="ARBA00022692"/>
    </source>
</evidence>
<dbReference type="GO" id="GO:0140042">
    <property type="term" value="P:lipid droplet formation"/>
    <property type="evidence" value="ECO:0007669"/>
    <property type="project" value="UniProtKB-ARBA"/>
</dbReference>
<keyword evidence="6 8" id="KW-0472">Membrane</keyword>
<feature type="transmembrane region" description="Helical" evidence="8">
    <location>
        <begin position="280"/>
        <end position="307"/>
    </location>
</feature>
<comment type="caution">
    <text evidence="9">The sequence shown here is derived from an EMBL/GenBank/DDBJ whole genome shotgun (WGS) entry which is preliminary data.</text>
</comment>
<evidence type="ECO:0000256" key="5">
    <source>
        <dbReference type="ARBA" id="ARBA00023098"/>
    </source>
</evidence>
<dbReference type="AlphaFoldDB" id="A0AAE1J009"/>
<comment type="subcellular location">
    <subcellularLocation>
        <location evidence="1">Endoplasmic reticulum membrane</location>
        <topology evidence="1">Multi-pass membrane protein</topology>
    </subcellularLocation>
</comment>
<evidence type="ECO:0000256" key="1">
    <source>
        <dbReference type="ARBA" id="ARBA00004477"/>
    </source>
</evidence>
<organism evidence="9 10">
    <name type="scientific">Acacia crassicarpa</name>
    <name type="common">northern wattle</name>
    <dbReference type="NCBI Taxonomy" id="499986"/>
    <lineage>
        <taxon>Eukaryota</taxon>
        <taxon>Viridiplantae</taxon>
        <taxon>Streptophyta</taxon>
        <taxon>Embryophyta</taxon>
        <taxon>Tracheophyta</taxon>
        <taxon>Spermatophyta</taxon>
        <taxon>Magnoliopsida</taxon>
        <taxon>eudicotyledons</taxon>
        <taxon>Gunneridae</taxon>
        <taxon>Pentapetalae</taxon>
        <taxon>rosids</taxon>
        <taxon>fabids</taxon>
        <taxon>Fabales</taxon>
        <taxon>Fabaceae</taxon>
        <taxon>Caesalpinioideae</taxon>
        <taxon>mimosoid clade</taxon>
        <taxon>Acacieae</taxon>
        <taxon>Acacia</taxon>
    </lineage>
</organism>
<evidence type="ECO:0000256" key="6">
    <source>
        <dbReference type="ARBA" id="ARBA00023136"/>
    </source>
</evidence>
<accession>A0AAE1J009</accession>
<evidence type="ECO:0000256" key="3">
    <source>
        <dbReference type="ARBA" id="ARBA00022824"/>
    </source>
</evidence>
<dbReference type="PANTHER" id="PTHR21212:SF0">
    <property type="entry name" value="SEIPIN"/>
    <property type="match status" value="1"/>
</dbReference>
<proteinExistence type="predicted"/>
<evidence type="ECO:0000256" key="4">
    <source>
        <dbReference type="ARBA" id="ARBA00022989"/>
    </source>
</evidence>
<keyword evidence="4 8" id="KW-1133">Transmembrane helix</keyword>
<dbReference type="InterPro" id="IPR009617">
    <property type="entry name" value="Seipin"/>
</dbReference>
<feature type="compositionally biased region" description="Low complexity" evidence="7">
    <location>
        <begin position="29"/>
        <end position="39"/>
    </location>
</feature>
<evidence type="ECO:0008006" key="11">
    <source>
        <dbReference type="Google" id="ProtNLM"/>
    </source>
</evidence>
<evidence type="ECO:0000313" key="9">
    <source>
        <dbReference type="EMBL" id="KAK4259528.1"/>
    </source>
</evidence>
<keyword evidence="5" id="KW-0443">Lipid metabolism</keyword>
<reference evidence="9" key="1">
    <citation type="submission" date="2023-10" db="EMBL/GenBank/DDBJ databases">
        <title>Chromosome-level genome of the transformable northern wattle, Acacia crassicarpa.</title>
        <authorList>
            <person name="Massaro I."/>
            <person name="Sinha N.R."/>
            <person name="Poethig S."/>
            <person name="Leichty A.R."/>
        </authorList>
    </citation>
    <scope>NUCLEOTIDE SEQUENCE</scope>
    <source>
        <strain evidence="9">Acra3RX</strain>
        <tissue evidence="9">Leaf</tissue>
    </source>
</reference>
<feature type="region of interest" description="Disordered" evidence="7">
    <location>
        <begin position="22"/>
        <end position="55"/>
    </location>
</feature>
<feature type="region of interest" description="Disordered" evidence="7">
    <location>
        <begin position="120"/>
        <end position="141"/>
    </location>
</feature>
<dbReference type="GO" id="GO:0005789">
    <property type="term" value="C:endoplasmic reticulum membrane"/>
    <property type="evidence" value="ECO:0007669"/>
    <property type="project" value="UniProtKB-SubCell"/>
</dbReference>
<dbReference type="CDD" id="cd23995">
    <property type="entry name" value="Seipin_BSCL2_like"/>
    <property type="match status" value="1"/>
</dbReference>
<name>A0AAE1J009_9FABA</name>
<dbReference type="EMBL" id="JAWXYG010000011">
    <property type="protein sequence ID" value="KAK4259528.1"/>
    <property type="molecule type" value="Genomic_DNA"/>
</dbReference>
<gene>
    <name evidence="9" type="ORF">QN277_005851</name>
</gene>
<dbReference type="Proteomes" id="UP001293593">
    <property type="component" value="Unassembled WGS sequence"/>
</dbReference>
<keyword evidence="3" id="KW-0256">Endoplasmic reticulum</keyword>
<feature type="transmembrane region" description="Helical" evidence="8">
    <location>
        <begin position="207"/>
        <end position="229"/>
    </location>
</feature>
<dbReference type="PANTHER" id="PTHR21212">
    <property type="entry name" value="BERNARDINELLI-SEIP CONGENITAL LIPODYSTROPHY 2 HOMOLOG BSCL2 PROTEIN"/>
    <property type="match status" value="1"/>
</dbReference>
<keyword evidence="10" id="KW-1185">Reference proteome</keyword>
<dbReference type="GO" id="GO:0006629">
    <property type="term" value="P:lipid metabolic process"/>
    <property type="evidence" value="ECO:0007669"/>
    <property type="project" value="UniProtKB-KW"/>
</dbReference>